<keyword evidence="6" id="KW-0131">Cell cycle</keyword>
<dbReference type="GO" id="GO:0000917">
    <property type="term" value="P:division septum assembly"/>
    <property type="evidence" value="ECO:0007669"/>
    <property type="project" value="UniProtKB-KW"/>
</dbReference>
<evidence type="ECO:0000256" key="4">
    <source>
        <dbReference type="ARBA" id="ARBA00022969"/>
    </source>
</evidence>
<evidence type="ECO:0000313" key="7">
    <source>
        <dbReference type="EMBL" id="KUN18249.1"/>
    </source>
</evidence>
<comment type="caution">
    <text evidence="7">The sequence shown here is derived from an EMBL/GenBank/DDBJ whole genome shotgun (WGS) entry which is preliminary data.</text>
</comment>
<evidence type="ECO:0000256" key="5">
    <source>
        <dbReference type="ARBA" id="ARBA00023210"/>
    </source>
</evidence>
<gene>
    <name evidence="7" type="ORF">AQJ11_34845</name>
</gene>
<evidence type="ECO:0000313" key="8">
    <source>
        <dbReference type="Proteomes" id="UP000053398"/>
    </source>
</evidence>
<comment type="similarity">
    <text evidence="2">Belongs to the SsgA family.</text>
</comment>
<dbReference type="Gene3D" id="2.30.31.20">
    <property type="entry name" value="Sporulation-specific cell division protein SsgB"/>
    <property type="match status" value="1"/>
</dbReference>
<keyword evidence="4" id="KW-0749">Sporulation</keyword>
<evidence type="ECO:0000256" key="3">
    <source>
        <dbReference type="ARBA" id="ARBA00022618"/>
    </source>
</evidence>
<proteinExistence type="inferred from homology"/>
<dbReference type="InterPro" id="IPR006776">
    <property type="entry name" value="SsgB"/>
</dbReference>
<evidence type="ECO:0000256" key="1">
    <source>
        <dbReference type="ARBA" id="ARBA00004431"/>
    </source>
</evidence>
<dbReference type="EMBL" id="LMWP01000044">
    <property type="protein sequence ID" value="KUN18249.1"/>
    <property type="molecule type" value="Genomic_DNA"/>
</dbReference>
<keyword evidence="3" id="KW-0132">Cell division</keyword>
<reference evidence="7 8" key="1">
    <citation type="submission" date="2015-10" db="EMBL/GenBank/DDBJ databases">
        <title>Draft genome sequence of Streptomyces corchorusii DSM 40340, type strain for the species Streptomyces corchorusii.</title>
        <authorList>
            <person name="Ruckert C."/>
            <person name="Winkler A."/>
            <person name="Kalinowski J."/>
            <person name="Kampfer P."/>
            <person name="Glaeser S."/>
        </authorList>
    </citation>
    <scope>NUCLEOTIDE SEQUENCE [LARGE SCALE GENOMIC DNA]</scope>
    <source>
        <strain evidence="7 8">DSM 40340</strain>
    </source>
</reference>
<evidence type="ECO:0000256" key="2">
    <source>
        <dbReference type="ARBA" id="ARBA00009323"/>
    </source>
</evidence>
<dbReference type="GO" id="GO:0030428">
    <property type="term" value="C:cell septum"/>
    <property type="evidence" value="ECO:0007669"/>
    <property type="project" value="UniProtKB-SubCell"/>
</dbReference>
<dbReference type="Proteomes" id="UP000053398">
    <property type="component" value="Unassembled WGS sequence"/>
</dbReference>
<name>A0A124HK24_STRCK</name>
<accession>A0A124HK24</accession>
<keyword evidence="8" id="KW-1185">Reference proteome</keyword>
<dbReference type="InterPro" id="IPR038658">
    <property type="entry name" value="SsgB_sf"/>
</dbReference>
<sequence>MTEHAHPSDRAHGNPLGTLELLTTLQFRPVPPGHAGIDCRFGYSVDDPFAVRMDLLVTAETRVTWVVGRDLLSAGTDRLSGEGDCKVWPSTGPGGRPSLHLRLESPHGHATFAADLTVLRRWLEDTYAMVPSGSEGALLDWATLTESLLPPV</sequence>
<dbReference type="AlphaFoldDB" id="A0A124HK24"/>
<dbReference type="RefSeq" id="WP_014669428.1">
    <property type="nucleotide sequence ID" value="NZ_KQ948367.1"/>
</dbReference>
<organism evidence="7 8">
    <name type="scientific">Streptomyces corchorusii</name>
    <name type="common">Streptomyces chibaensis</name>
    <dbReference type="NCBI Taxonomy" id="1903"/>
    <lineage>
        <taxon>Bacteria</taxon>
        <taxon>Bacillati</taxon>
        <taxon>Actinomycetota</taxon>
        <taxon>Actinomycetes</taxon>
        <taxon>Kitasatosporales</taxon>
        <taxon>Streptomycetaceae</taxon>
        <taxon>Streptomyces</taxon>
    </lineage>
</organism>
<keyword evidence="5" id="KW-0717">Septation</keyword>
<protein>
    <submittedName>
        <fullName evidence="7">Regulator</fullName>
    </submittedName>
</protein>
<evidence type="ECO:0000256" key="6">
    <source>
        <dbReference type="ARBA" id="ARBA00023306"/>
    </source>
</evidence>
<dbReference type="GO" id="GO:0030435">
    <property type="term" value="P:sporulation resulting in formation of a cellular spore"/>
    <property type="evidence" value="ECO:0007669"/>
    <property type="project" value="UniProtKB-KW"/>
</dbReference>
<dbReference type="Pfam" id="PF04686">
    <property type="entry name" value="SsgA"/>
    <property type="match status" value="1"/>
</dbReference>
<comment type="subcellular location">
    <subcellularLocation>
        <location evidence="1">Cell septum</location>
    </subcellularLocation>
</comment>